<reference evidence="9" key="2">
    <citation type="submission" date="2022-03" db="EMBL/GenBank/DDBJ databases">
        <title>Draft title - Genomic analysis of global carrot germplasm unveils the trajectory of domestication and the origin of high carotenoid orange carrot.</title>
        <authorList>
            <person name="Iorizzo M."/>
            <person name="Ellison S."/>
            <person name="Senalik D."/>
            <person name="Macko-Podgorni A."/>
            <person name="Grzebelus D."/>
            <person name="Bostan H."/>
            <person name="Rolling W."/>
            <person name="Curaba J."/>
            <person name="Simon P."/>
        </authorList>
    </citation>
    <scope>NUCLEOTIDE SEQUENCE</scope>
    <source>
        <tissue evidence="9">Leaf</tissue>
    </source>
</reference>
<keyword evidence="5" id="KW-0564">Palmitate</keyword>
<evidence type="ECO:0000256" key="3">
    <source>
        <dbReference type="ARBA" id="ARBA00022475"/>
    </source>
</evidence>
<evidence type="ECO:0000256" key="1">
    <source>
        <dbReference type="ARBA" id="ARBA00002929"/>
    </source>
</evidence>
<sequence length="119" mass="12838">MSGVQDQLEIKFRLADGLDIGPKSFPAATSVSNLKESILAQWPKERGIAPRTVKDLKVISAGRILENSTTVGECRSPLFDIPGGITTMHVLVQPAPPEKGKKKKAQADSKQNKCVCVIL</sequence>
<evidence type="ECO:0000313" key="9">
    <source>
        <dbReference type="EMBL" id="WOH09757.1"/>
    </source>
</evidence>
<comment type="subcellular location">
    <subcellularLocation>
        <location evidence="2">Cell membrane</location>
        <topology evidence="2">Lipid-anchor</topology>
    </subcellularLocation>
</comment>
<dbReference type="GO" id="GO:0005886">
    <property type="term" value="C:plasma membrane"/>
    <property type="evidence" value="ECO:0007669"/>
    <property type="project" value="UniProtKB-SubCell"/>
</dbReference>
<accession>A0AAF1BAD2</accession>
<dbReference type="Proteomes" id="UP000077755">
    <property type="component" value="Chromosome 7"/>
</dbReference>
<dbReference type="EMBL" id="CP093349">
    <property type="protein sequence ID" value="WOH09757.1"/>
    <property type="molecule type" value="Genomic_DNA"/>
</dbReference>
<evidence type="ECO:0000256" key="7">
    <source>
        <dbReference type="PIRNR" id="PIRNR032572"/>
    </source>
</evidence>
<gene>
    <name evidence="9" type="ORF">DCAR_0729216</name>
</gene>
<dbReference type="InterPro" id="IPR039540">
    <property type="entry name" value="UBL3-like_ubiquitin_dom"/>
</dbReference>
<keyword evidence="4 7" id="KW-0472">Membrane</keyword>
<dbReference type="Pfam" id="PF13881">
    <property type="entry name" value="Rad60-SLD_2"/>
    <property type="match status" value="1"/>
</dbReference>
<evidence type="ECO:0000256" key="4">
    <source>
        <dbReference type="ARBA" id="ARBA00023136"/>
    </source>
</evidence>
<dbReference type="SUPFAM" id="SSF54236">
    <property type="entry name" value="Ubiquitin-like"/>
    <property type="match status" value="1"/>
</dbReference>
<keyword evidence="10" id="KW-1185">Reference proteome</keyword>
<dbReference type="CDD" id="cd01814">
    <property type="entry name" value="Ubl_MUBs_plant"/>
    <property type="match status" value="1"/>
</dbReference>
<dbReference type="InterPro" id="IPR017000">
    <property type="entry name" value="MUB"/>
</dbReference>
<name>A0AAF1BAD2_DAUCS</name>
<evidence type="ECO:0000256" key="5">
    <source>
        <dbReference type="ARBA" id="ARBA00023139"/>
    </source>
</evidence>
<evidence type="ECO:0000256" key="2">
    <source>
        <dbReference type="ARBA" id="ARBA00004193"/>
    </source>
</evidence>
<evidence type="ECO:0000259" key="8">
    <source>
        <dbReference type="Pfam" id="PF13881"/>
    </source>
</evidence>
<feature type="domain" description="UBL3-like ubiquitin" evidence="8">
    <location>
        <begin position="6"/>
        <end position="117"/>
    </location>
</feature>
<dbReference type="PANTHER" id="PTHR13169">
    <property type="entry name" value="UBIQUITIN-LIKE PROTEIN 3 HCG-1 PROTEIN"/>
    <property type="match status" value="1"/>
</dbReference>
<organism evidence="9 10">
    <name type="scientific">Daucus carota subsp. sativus</name>
    <name type="common">Carrot</name>
    <dbReference type="NCBI Taxonomy" id="79200"/>
    <lineage>
        <taxon>Eukaryota</taxon>
        <taxon>Viridiplantae</taxon>
        <taxon>Streptophyta</taxon>
        <taxon>Embryophyta</taxon>
        <taxon>Tracheophyta</taxon>
        <taxon>Spermatophyta</taxon>
        <taxon>Magnoliopsida</taxon>
        <taxon>eudicotyledons</taxon>
        <taxon>Gunneridae</taxon>
        <taxon>Pentapetalae</taxon>
        <taxon>asterids</taxon>
        <taxon>campanulids</taxon>
        <taxon>Apiales</taxon>
        <taxon>Apiaceae</taxon>
        <taxon>Apioideae</taxon>
        <taxon>Scandiceae</taxon>
        <taxon>Daucinae</taxon>
        <taxon>Daucus</taxon>
        <taxon>Daucus sect. Daucus</taxon>
    </lineage>
</organism>
<proteinExistence type="predicted"/>
<protein>
    <recommendedName>
        <fullName evidence="7">Membrane-anchored ubiquitin-fold protein</fullName>
    </recommendedName>
</protein>
<dbReference type="Gene3D" id="3.10.20.90">
    <property type="entry name" value="Phosphatidylinositol 3-kinase Catalytic Subunit, Chain A, domain 1"/>
    <property type="match status" value="1"/>
</dbReference>
<dbReference type="PANTHER" id="PTHR13169:SF26">
    <property type="entry name" value="MEMBRANE-ANCHORED UBIQUITIN-FOLD PROTEIN 2"/>
    <property type="match status" value="1"/>
</dbReference>
<evidence type="ECO:0000313" key="10">
    <source>
        <dbReference type="Proteomes" id="UP000077755"/>
    </source>
</evidence>
<dbReference type="AlphaFoldDB" id="A0AAF1BAD2"/>
<evidence type="ECO:0000256" key="6">
    <source>
        <dbReference type="ARBA" id="ARBA00023288"/>
    </source>
</evidence>
<comment type="function">
    <text evidence="1 7">May serve as docking site to facilitate the association of other proteins to the plasma membrane.</text>
</comment>
<keyword evidence="3 7" id="KW-1003">Cell membrane</keyword>
<keyword evidence="6" id="KW-0449">Lipoprotein</keyword>
<dbReference type="InterPro" id="IPR040015">
    <property type="entry name" value="UBL3-like"/>
</dbReference>
<dbReference type="PIRSF" id="PIRSF032572">
    <property type="entry name" value="MUB"/>
    <property type="match status" value="1"/>
</dbReference>
<reference evidence="9" key="1">
    <citation type="journal article" date="2016" name="Nat. Genet.">
        <title>A high-quality carrot genome assembly provides new insights into carotenoid accumulation and asterid genome evolution.</title>
        <authorList>
            <person name="Iorizzo M."/>
            <person name="Ellison S."/>
            <person name="Senalik D."/>
            <person name="Zeng P."/>
            <person name="Satapoomin P."/>
            <person name="Huang J."/>
            <person name="Bowman M."/>
            <person name="Iovene M."/>
            <person name="Sanseverino W."/>
            <person name="Cavagnaro P."/>
            <person name="Yildiz M."/>
            <person name="Macko-Podgorni A."/>
            <person name="Moranska E."/>
            <person name="Grzebelus E."/>
            <person name="Grzebelus D."/>
            <person name="Ashrafi H."/>
            <person name="Zheng Z."/>
            <person name="Cheng S."/>
            <person name="Spooner D."/>
            <person name="Van Deynze A."/>
            <person name="Simon P."/>
        </authorList>
    </citation>
    <scope>NUCLEOTIDE SEQUENCE</scope>
    <source>
        <tissue evidence="9">Leaf</tissue>
    </source>
</reference>
<dbReference type="InterPro" id="IPR029071">
    <property type="entry name" value="Ubiquitin-like_domsf"/>
</dbReference>